<dbReference type="Gene3D" id="3.40.50.150">
    <property type="entry name" value="Vaccinia Virus protein VP39"/>
    <property type="match status" value="1"/>
</dbReference>
<sequence length="205" mass="22613">MKRSARALVEYWDRRAPSYDTKMAGVDRRFLADSRRWVCGRTRGATLEVAVGTGANLRHYPRNVELTAVDWSPAMLDIARQQANQDGRTVTFHHADAGALPFPAGTFDTVVCTFSLCCVPDERAALVEALRVLRPGGSLLLADHVASSSWWLRAVQRAAELASGPLQGEHYTRRPVTTLAGLAITFEESERLTLGAIERVHARKS</sequence>
<keyword evidence="2" id="KW-0808">Transferase</keyword>
<keyword evidence="3" id="KW-1185">Reference proteome</keyword>
<comment type="caution">
    <text evidence="2">The sequence shown here is derived from an EMBL/GenBank/DDBJ whole genome shotgun (WGS) entry which is preliminary data.</text>
</comment>
<accession>A0A852ZMW1</accession>
<keyword evidence="2" id="KW-0830">Ubiquinone</keyword>
<gene>
    <name evidence="2" type="ORF">F4554_006093</name>
</gene>
<keyword evidence="2" id="KW-0489">Methyltransferase</keyword>
<reference evidence="2 3" key="1">
    <citation type="submission" date="2020-07" db="EMBL/GenBank/DDBJ databases">
        <title>Sequencing the genomes of 1000 actinobacteria strains.</title>
        <authorList>
            <person name="Klenk H.-P."/>
        </authorList>
    </citation>
    <scope>NUCLEOTIDE SEQUENCE [LARGE SCALE GENOMIC DNA]</scope>
    <source>
        <strain evidence="2 3">DSM 18448</strain>
    </source>
</reference>
<protein>
    <submittedName>
        <fullName evidence="2">Ubiquinone/menaquinone biosynthesis C-methylase UbiE</fullName>
    </submittedName>
</protein>
<dbReference type="GO" id="GO:0008757">
    <property type="term" value="F:S-adenosylmethionine-dependent methyltransferase activity"/>
    <property type="evidence" value="ECO:0007669"/>
    <property type="project" value="InterPro"/>
</dbReference>
<dbReference type="InterPro" id="IPR029063">
    <property type="entry name" value="SAM-dependent_MTases_sf"/>
</dbReference>
<dbReference type="CDD" id="cd02440">
    <property type="entry name" value="AdoMet_MTases"/>
    <property type="match status" value="1"/>
</dbReference>
<dbReference type="Proteomes" id="UP000579605">
    <property type="component" value="Unassembled WGS sequence"/>
</dbReference>
<dbReference type="RefSeq" id="WP_337796258.1">
    <property type="nucleotide sequence ID" value="NZ_BAAARR010000045.1"/>
</dbReference>
<dbReference type="AlphaFoldDB" id="A0A852ZMW1"/>
<proteinExistence type="predicted"/>
<dbReference type="Pfam" id="PF08241">
    <property type="entry name" value="Methyltransf_11"/>
    <property type="match status" value="1"/>
</dbReference>
<dbReference type="PANTHER" id="PTHR45036:SF1">
    <property type="entry name" value="METHYLTRANSFERASE LIKE 7A"/>
    <property type="match status" value="1"/>
</dbReference>
<name>A0A852ZMW1_9ACTN</name>
<dbReference type="SUPFAM" id="SSF53335">
    <property type="entry name" value="S-adenosyl-L-methionine-dependent methyltransferases"/>
    <property type="match status" value="1"/>
</dbReference>
<dbReference type="EMBL" id="JACBZH010000001">
    <property type="protein sequence ID" value="NYH93455.1"/>
    <property type="molecule type" value="Genomic_DNA"/>
</dbReference>
<dbReference type="InterPro" id="IPR013216">
    <property type="entry name" value="Methyltransf_11"/>
</dbReference>
<organism evidence="2 3">
    <name type="scientific">Actinopolymorpha rutila</name>
    <dbReference type="NCBI Taxonomy" id="446787"/>
    <lineage>
        <taxon>Bacteria</taxon>
        <taxon>Bacillati</taxon>
        <taxon>Actinomycetota</taxon>
        <taxon>Actinomycetes</taxon>
        <taxon>Propionibacteriales</taxon>
        <taxon>Actinopolymorphaceae</taxon>
        <taxon>Actinopolymorpha</taxon>
    </lineage>
</organism>
<evidence type="ECO:0000313" key="3">
    <source>
        <dbReference type="Proteomes" id="UP000579605"/>
    </source>
</evidence>
<evidence type="ECO:0000259" key="1">
    <source>
        <dbReference type="Pfam" id="PF08241"/>
    </source>
</evidence>
<dbReference type="PANTHER" id="PTHR45036">
    <property type="entry name" value="METHYLTRANSFERASE LIKE 7B"/>
    <property type="match status" value="1"/>
</dbReference>
<dbReference type="GO" id="GO:0032259">
    <property type="term" value="P:methylation"/>
    <property type="evidence" value="ECO:0007669"/>
    <property type="project" value="UniProtKB-KW"/>
</dbReference>
<dbReference type="InterPro" id="IPR052356">
    <property type="entry name" value="Thiol_S-MT"/>
</dbReference>
<feature type="domain" description="Methyltransferase type 11" evidence="1">
    <location>
        <begin position="47"/>
        <end position="140"/>
    </location>
</feature>
<evidence type="ECO:0000313" key="2">
    <source>
        <dbReference type="EMBL" id="NYH93455.1"/>
    </source>
</evidence>